<dbReference type="InterPro" id="IPR005467">
    <property type="entry name" value="His_kinase_dom"/>
</dbReference>
<comment type="caution">
    <text evidence="12">The sequence shown here is derived from an EMBL/GenBank/DDBJ whole genome shotgun (WGS) entry which is preliminary data.</text>
</comment>
<sequence>MQHLLIVFLLVILSLSFHSWADPLHTSAFERFVQGVEQQQKKTDTVAQGKALLAESLTDEQRAYVLHKVALANNKLGQFDEVERDLDKLEALLKSYDSNEYRGKLYITRGDLAINLGQFNSAQNHFKNAIAMFELTKDYRMLSHTLRFYSFSLKANGQFSEALIAVEKAKEAAKLAENTPVTMAAFNAEAGIYNDLKLPEKALKLQLELLAYVTTQAENPNTWYAQLHYSIGDSYATLKEHEKSLDAYKKAYQYDLENQMFNYAGYDLVQISRQLMALKRYDEAPSYLQHALDLFTELDSPRNIAWVKGNQAELQLLKHQYATAVNLFKSVMASLDAVEDKALHQEFSLLYAKALLGTQEQQRAVKVLEGISTNESTFEVQMMKLNLLSQAYSELNKFADAFAMKQQSYTMLEEQLEQDAKSKALGYAAQTQYQTTQIELAEIKNQHKINEIKNQQYLLIIGTIALIMLIGLVVTYILYQQKKKMSEKEAQVLNNSIQLKEQLLADVSHELRTPLTVLKLNIESLEHNLVENPDTTYKILHQRLDRLNQLITDIYELAQSDSGSFVLHTKKYNAYELVSHFADDIATLVTAAGLEFSQHVSIDKTITIELDSDRLNQVIHNLARNTVNYTDTPGKVMFTSQIESGYLKLCLSDSSPGVSEADFVNIFERLYRCDKSRSRDLGGSGLGLAISHKIVSLHGGQINAQASEFGGLAITILLPVEKSKLL</sequence>
<keyword evidence="5" id="KW-0418">Kinase</keyword>
<dbReference type="EMBL" id="JAVIFY010000017">
    <property type="protein sequence ID" value="MDQ9093598.1"/>
    <property type="molecule type" value="Genomic_DNA"/>
</dbReference>
<keyword evidence="3" id="KW-0597">Phosphoprotein</keyword>
<feature type="domain" description="Histidine kinase" evidence="11">
    <location>
        <begin position="506"/>
        <end position="722"/>
    </location>
</feature>
<dbReference type="InterPro" id="IPR011990">
    <property type="entry name" value="TPR-like_helical_dom_sf"/>
</dbReference>
<dbReference type="Gene3D" id="1.10.287.130">
    <property type="match status" value="1"/>
</dbReference>
<keyword evidence="9" id="KW-0472">Membrane</keyword>
<keyword evidence="8" id="KW-0175">Coiled coil</keyword>
<dbReference type="Pfam" id="PF13181">
    <property type="entry name" value="TPR_8"/>
    <property type="match status" value="1"/>
</dbReference>
<dbReference type="InterPro" id="IPR036890">
    <property type="entry name" value="HATPase_C_sf"/>
</dbReference>
<dbReference type="InterPro" id="IPR036097">
    <property type="entry name" value="HisK_dim/P_sf"/>
</dbReference>
<evidence type="ECO:0000256" key="9">
    <source>
        <dbReference type="SAM" id="Phobius"/>
    </source>
</evidence>
<dbReference type="SUPFAM" id="SSF55874">
    <property type="entry name" value="ATPase domain of HSP90 chaperone/DNA topoisomerase II/histidine kinase"/>
    <property type="match status" value="1"/>
</dbReference>
<dbReference type="Gene3D" id="1.25.40.10">
    <property type="entry name" value="Tetratricopeptide repeat domain"/>
    <property type="match status" value="2"/>
</dbReference>
<evidence type="ECO:0000256" key="7">
    <source>
        <dbReference type="PROSITE-ProRule" id="PRU00339"/>
    </source>
</evidence>
<feature type="transmembrane region" description="Helical" evidence="9">
    <location>
        <begin position="457"/>
        <end position="479"/>
    </location>
</feature>
<organism evidence="12 13">
    <name type="scientific">Pseudoalteromonas haloplanktis</name>
    <name type="common">Alteromonas haloplanktis</name>
    <dbReference type="NCBI Taxonomy" id="228"/>
    <lineage>
        <taxon>Bacteria</taxon>
        <taxon>Pseudomonadati</taxon>
        <taxon>Pseudomonadota</taxon>
        <taxon>Gammaproteobacteria</taxon>
        <taxon>Alteromonadales</taxon>
        <taxon>Pseudoalteromonadaceae</taxon>
        <taxon>Pseudoalteromonas</taxon>
    </lineage>
</organism>
<feature type="coiled-coil region" evidence="8">
    <location>
        <begin position="72"/>
        <end position="99"/>
    </location>
</feature>
<dbReference type="SMART" id="SM00388">
    <property type="entry name" value="HisKA"/>
    <property type="match status" value="1"/>
</dbReference>
<evidence type="ECO:0000256" key="10">
    <source>
        <dbReference type="SAM" id="SignalP"/>
    </source>
</evidence>
<dbReference type="InterPro" id="IPR019734">
    <property type="entry name" value="TPR_rpt"/>
</dbReference>
<gene>
    <name evidence="12" type="ORF">RC083_18675</name>
</gene>
<dbReference type="EC" id="2.7.13.3" evidence="2"/>
<dbReference type="Gene3D" id="3.30.565.10">
    <property type="entry name" value="Histidine kinase-like ATPase, C-terminal domain"/>
    <property type="match status" value="1"/>
</dbReference>
<dbReference type="RefSeq" id="WP_309039626.1">
    <property type="nucleotide sequence ID" value="NZ_JAVIFY010000017.1"/>
</dbReference>
<dbReference type="InterPro" id="IPR004358">
    <property type="entry name" value="Sig_transdc_His_kin-like_C"/>
</dbReference>
<keyword evidence="12" id="KW-0067">ATP-binding</keyword>
<dbReference type="SUPFAM" id="SSF48452">
    <property type="entry name" value="TPR-like"/>
    <property type="match status" value="2"/>
</dbReference>
<dbReference type="Proteomes" id="UP001226574">
    <property type="component" value="Unassembled WGS sequence"/>
</dbReference>
<evidence type="ECO:0000256" key="6">
    <source>
        <dbReference type="ARBA" id="ARBA00023012"/>
    </source>
</evidence>
<evidence type="ECO:0000256" key="8">
    <source>
        <dbReference type="SAM" id="Coils"/>
    </source>
</evidence>
<keyword evidence="9" id="KW-1133">Transmembrane helix</keyword>
<dbReference type="PANTHER" id="PTHR45453:SF1">
    <property type="entry name" value="PHOSPHATE REGULON SENSOR PROTEIN PHOR"/>
    <property type="match status" value="1"/>
</dbReference>
<keyword evidence="10" id="KW-0732">Signal</keyword>
<dbReference type="PRINTS" id="PR00344">
    <property type="entry name" value="BCTRLSENSOR"/>
</dbReference>
<dbReference type="SMART" id="SM00028">
    <property type="entry name" value="TPR"/>
    <property type="match status" value="5"/>
</dbReference>
<keyword evidence="6" id="KW-0902">Two-component regulatory system</keyword>
<dbReference type="Pfam" id="PF02518">
    <property type="entry name" value="HATPase_c"/>
    <property type="match status" value="1"/>
</dbReference>
<keyword evidence="13" id="KW-1185">Reference proteome</keyword>
<dbReference type="SUPFAM" id="SSF47384">
    <property type="entry name" value="Homodimeric domain of signal transducing histidine kinase"/>
    <property type="match status" value="1"/>
</dbReference>
<dbReference type="Pfam" id="PF00512">
    <property type="entry name" value="HisKA"/>
    <property type="match status" value="1"/>
</dbReference>
<reference evidence="12 13" key="1">
    <citation type="submission" date="2023-08" db="EMBL/GenBank/DDBJ databases">
        <title>Pseudoalteromonas haloplanktis LL1 genome.</title>
        <authorList>
            <person name="Wu S."/>
        </authorList>
    </citation>
    <scope>NUCLEOTIDE SEQUENCE [LARGE SCALE GENOMIC DNA]</scope>
    <source>
        <strain evidence="12 13">LL1</strain>
    </source>
</reference>
<evidence type="ECO:0000256" key="2">
    <source>
        <dbReference type="ARBA" id="ARBA00012438"/>
    </source>
</evidence>
<evidence type="ECO:0000259" key="11">
    <source>
        <dbReference type="PROSITE" id="PS50109"/>
    </source>
</evidence>
<evidence type="ECO:0000256" key="1">
    <source>
        <dbReference type="ARBA" id="ARBA00000085"/>
    </source>
</evidence>
<accession>A0ABU1BGJ1</accession>
<evidence type="ECO:0000256" key="5">
    <source>
        <dbReference type="ARBA" id="ARBA00022777"/>
    </source>
</evidence>
<keyword evidence="4" id="KW-0808">Transferase</keyword>
<dbReference type="PROSITE" id="PS50109">
    <property type="entry name" value="HIS_KIN"/>
    <property type="match status" value="1"/>
</dbReference>
<evidence type="ECO:0000313" key="12">
    <source>
        <dbReference type="EMBL" id="MDQ9093598.1"/>
    </source>
</evidence>
<keyword evidence="12" id="KW-0547">Nucleotide-binding</keyword>
<dbReference type="InterPro" id="IPR003594">
    <property type="entry name" value="HATPase_dom"/>
</dbReference>
<protein>
    <recommendedName>
        <fullName evidence="2">histidine kinase</fullName>
        <ecNumber evidence="2">2.7.13.3</ecNumber>
    </recommendedName>
</protein>
<proteinExistence type="predicted"/>
<dbReference type="GO" id="GO:0005524">
    <property type="term" value="F:ATP binding"/>
    <property type="evidence" value="ECO:0007669"/>
    <property type="project" value="UniProtKB-KW"/>
</dbReference>
<evidence type="ECO:0000256" key="3">
    <source>
        <dbReference type="ARBA" id="ARBA00022553"/>
    </source>
</evidence>
<evidence type="ECO:0000313" key="13">
    <source>
        <dbReference type="Proteomes" id="UP001226574"/>
    </source>
</evidence>
<dbReference type="InterPro" id="IPR050351">
    <property type="entry name" value="BphY/WalK/GraS-like"/>
</dbReference>
<evidence type="ECO:0000256" key="4">
    <source>
        <dbReference type="ARBA" id="ARBA00022679"/>
    </source>
</evidence>
<name>A0ABU1BGJ1_PSEHA</name>
<feature type="chain" id="PRO_5045883882" description="histidine kinase" evidence="10">
    <location>
        <begin position="22"/>
        <end position="726"/>
    </location>
</feature>
<dbReference type="InterPro" id="IPR003661">
    <property type="entry name" value="HisK_dim/P_dom"/>
</dbReference>
<dbReference type="PROSITE" id="PS50005">
    <property type="entry name" value="TPR"/>
    <property type="match status" value="1"/>
</dbReference>
<feature type="signal peptide" evidence="10">
    <location>
        <begin position="1"/>
        <end position="21"/>
    </location>
</feature>
<dbReference type="SMART" id="SM00387">
    <property type="entry name" value="HATPase_c"/>
    <property type="match status" value="1"/>
</dbReference>
<keyword evidence="9" id="KW-0812">Transmembrane</keyword>
<dbReference type="PANTHER" id="PTHR45453">
    <property type="entry name" value="PHOSPHATE REGULON SENSOR PROTEIN PHOR"/>
    <property type="match status" value="1"/>
</dbReference>
<dbReference type="CDD" id="cd00082">
    <property type="entry name" value="HisKA"/>
    <property type="match status" value="1"/>
</dbReference>
<keyword evidence="7" id="KW-0802">TPR repeat</keyword>
<feature type="repeat" description="TPR" evidence="7">
    <location>
        <begin position="225"/>
        <end position="258"/>
    </location>
</feature>
<comment type="catalytic activity">
    <reaction evidence="1">
        <text>ATP + protein L-histidine = ADP + protein N-phospho-L-histidine.</text>
        <dbReference type="EC" id="2.7.13.3"/>
    </reaction>
</comment>